<name>A0AAX4PHN6_9CHLO</name>
<evidence type="ECO:0000256" key="2">
    <source>
        <dbReference type="ARBA" id="ARBA00023157"/>
    </source>
</evidence>
<dbReference type="InterPro" id="IPR000169">
    <property type="entry name" value="Pept_cys_AS"/>
</dbReference>
<dbReference type="InterPro" id="IPR038765">
    <property type="entry name" value="Papain-like_cys_pep_sf"/>
</dbReference>
<evidence type="ECO:0000259" key="4">
    <source>
        <dbReference type="SMART" id="SM00645"/>
    </source>
</evidence>
<comment type="similarity">
    <text evidence="1">Belongs to the peptidase C1 family.</text>
</comment>
<dbReference type="AlphaFoldDB" id="A0AAX4PHN6"/>
<dbReference type="GO" id="GO:0008234">
    <property type="term" value="F:cysteine-type peptidase activity"/>
    <property type="evidence" value="ECO:0007669"/>
    <property type="project" value="InterPro"/>
</dbReference>
<feature type="domain" description="Peptidase C1A papain C-terminal" evidence="4">
    <location>
        <begin position="94"/>
        <end position="318"/>
    </location>
</feature>
<gene>
    <name evidence="5" type="ORF">HKI87_13g72890</name>
</gene>
<dbReference type="PROSITE" id="PS00139">
    <property type="entry name" value="THIOL_PROTEASE_CYS"/>
    <property type="match status" value="1"/>
</dbReference>
<dbReference type="PROSITE" id="PS00639">
    <property type="entry name" value="THIOL_PROTEASE_HIS"/>
    <property type="match status" value="1"/>
</dbReference>
<keyword evidence="5" id="KW-0645">Protease</keyword>
<keyword evidence="5" id="KW-0378">Hydrolase</keyword>
<organism evidence="5 6">
    <name type="scientific">Chloropicon roscoffensis</name>
    <dbReference type="NCBI Taxonomy" id="1461544"/>
    <lineage>
        <taxon>Eukaryota</taxon>
        <taxon>Viridiplantae</taxon>
        <taxon>Chlorophyta</taxon>
        <taxon>Chloropicophyceae</taxon>
        <taxon>Chloropicales</taxon>
        <taxon>Chloropicaceae</taxon>
        <taxon>Chloropicon</taxon>
    </lineage>
</organism>
<feature type="signal peptide" evidence="3">
    <location>
        <begin position="1"/>
        <end position="20"/>
    </location>
</feature>
<keyword evidence="3" id="KW-0732">Signal</keyword>
<keyword evidence="6" id="KW-1185">Reference proteome</keyword>
<proteinExistence type="inferred from homology"/>
<sequence length="322" mass="35292">MKSAAAVVVCLLCLLGVAAAARDYVREEEMALNPVHVRLHNDDLGQTTWMAGESDFFQGKTLQEAKALMGTRLGGGANEGEAVRTFDHIDDGDIPDEFDARAQWPGLIHPIRNQEKCGSCWAFGAVESLGDRFAIATNASSPVLSPEDLVSCDELSLGCLGGFISMAWRYIESVGVVTERCFPYAAGEGNAPPCPPKGQCVSKSAEYKKYRTSDHYRLDTVEDIQKAIMTGGPVEGGFEVHQSFMHYKSGVYSREWWKFWDPELGGHAIKIIGWGNQNGTDYWLVANSWGTDWGLDGYFKIKKGVNECDIESSVYAGDPLLA</sequence>
<evidence type="ECO:0000313" key="5">
    <source>
        <dbReference type="EMBL" id="WZN65727.1"/>
    </source>
</evidence>
<dbReference type="GO" id="GO:0006508">
    <property type="term" value="P:proteolysis"/>
    <property type="evidence" value="ECO:0007669"/>
    <property type="project" value="UniProtKB-KW"/>
</dbReference>
<dbReference type="EMBL" id="CP151513">
    <property type="protein sequence ID" value="WZN65727.1"/>
    <property type="molecule type" value="Genomic_DNA"/>
</dbReference>
<dbReference type="SUPFAM" id="SSF54001">
    <property type="entry name" value="Cysteine proteinases"/>
    <property type="match status" value="1"/>
</dbReference>
<evidence type="ECO:0000313" key="6">
    <source>
        <dbReference type="Proteomes" id="UP001472866"/>
    </source>
</evidence>
<dbReference type="Pfam" id="PF00112">
    <property type="entry name" value="Peptidase_C1"/>
    <property type="match status" value="1"/>
</dbReference>
<evidence type="ECO:0000256" key="1">
    <source>
        <dbReference type="ARBA" id="ARBA00008455"/>
    </source>
</evidence>
<accession>A0AAX4PHN6</accession>
<protein>
    <submittedName>
        <fullName evidence="5">Cathepsin B cysteine protease</fullName>
    </submittedName>
</protein>
<dbReference type="PROSITE" id="PS00640">
    <property type="entry name" value="THIOL_PROTEASE_ASN"/>
    <property type="match status" value="1"/>
</dbReference>
<dbReference type="Proteomes" id="UP001472866">
    <property type="component" value="Chromosome 13"/>
</dbReference>
<reference evidence="5 6" key="1">
    <citation type="submission" date="2024-03" db="EMBL/GenBank/DDBJ databases">
        <title>Complete genome sequence of the green alga Chloropicon roscoffensis RCC1871.</title>
        <authorList>
            <person name="Lemieux C."/>
            <person name="Pombert J.-F."/>
            <person name="Otis C."/>
            <person name="Turmel M."/>
        </authorList>
    </citation>
    <scope>NUCLEOTIDE SEQUENCE [LARGE SCALE GENOMIC DNA]</scope>
    <source>
        <strain evidence="5 6">RCC1871</strain>
    </source>
</reference>
<dbReference type="PANTHER" id="PTHR12411">
    <property type="entry name" value="CYSTEINE PROTEASE FAMILY C1-RELATED"/>
    <property type="match status" value="1"/>
</dbReference>
<dbReference type="InterPro" id="IPR025660">
    <property type="entry name" value="Pept_his_AS"/>
</dbReference>
<keyword evidence="2" id="KW-1015">Disulfide bond</keyword>
<dbReference type="SMART" id="SM00645">
    <property type="entry name" value="Pept_C1"/>
    <property type="match status" value="1"/>
</dbReference>
<evidence type="ECO:0000256" key="3">
    <source>
        <dbReference type="SAM" id="SignalP"/>
    </source>
</evidence>
<dbReference type="PRINTS" id="PR00705">
    <property type="entry name" value="PAPAIN"/>
</dbReference>
<dbReference type="InterPro" id="IPR025661">
    <property type="entry name" value="Pept_asp_AS"/>
</dbReference>
<dbReference type="CDD" id="cd02620">
    <property type="entry name" value="Peptidase_C1A_CathepsinB"/>
    <property type="match status" value="1"/>
</dbReference>
<dbReference type="InterPro" id="IPR013128">
    <property type="entry name" value="Peptidase_C1A"/>
</dbReference>
<dbReference type="InterPro" id="IPR000668">
    <property type="entry name" value="Peptidase_C1A_C"/>
</dbReference>
<feature type="chain" id="PRO_5044005255" evidence="3">
    <location>
        <begin position="21"/>
        <end position="322"/>
    </location>
</feature>
<dbReference type="Gene3D" id="3.90.70.10">
    <property type="entry name" value="Cysteine proteinases"/>
    <property type="match status" value="1"/>
</dbReference>